<dbReference type="PROSITE" id="PS50825">
    <property type="entry name" value="HYR"/>
    <property type="match status" value="1"/>
</dbReference>
<comment type="caution">
    <text evidence="3">The sequence shown here is derived from an EMBL/GenBank/DDBJ whole genome shotgun (WGS) entry which is preliminary data.</text>
</comment>
<feature type="domain" description="HYR" evidence="2">
    <location>
        <begin position="1010"/>
        <end position="1099"/>
    </location>
</feature>
<dbReference type="EMBL" id="JACNMF010000005">
    <property type="protein sequence ID" value="MBC3759515.1"/>
    <property type="molecule type" value="Genomic_DNA"/>
</dbReference>
<keyword evidence="4" id="KW-1185">Reference proteome</keyword>
<evidence type="ECO:0000313" key="3">
    <source>
        <dbReference type="EMBL" id="MBC3759515.1"/>
    </source>
</evidence>
<name>A0A923KMX6_9FLAO</name>
<evidence type="ECO:0000259" key="2">
    <source>
        <dbReference type="PROSITE" id="PS50825"/>
    </source>
</evidence>
<dbReference type="InterPro" id="IPR003410">
    <property type="entry name" value="HYR_dom"/>
</dbReference>
<dbReference type="InterPro" id="IPR013783">
    <property type="entry name" value="Ig-like_fold"/>
</dbReference>
<feature type="non-terminal residue" evidence="3">
    <location>
        <position position="1"/>
    </location>
</feature>
<reference evidence="3" key="1">
    <citation type="submission" date="2020-08" db="EMBL/GenBank/DDBJ databases">
        <title>Hyunsoonleella sp. strain SJ7 genome sequencing and assembly.</title>
        <authorList>
            <person name="Kim I."/>
        </authorList>
    </citation>
    <scope>NUCLEOTIDE SEQUENCE</scope>
    <source>
        <strain evidence="3">SJ7</strain>
    </source>
</reference>
<dbReference type="RefSeq" id="WP_186563441.1">
    <property type="nucleotide sequence ID" value="NZ_JACNMF010000005.1"/>
</dbReference>
<sequence>ASFSGSDACGSASVTHNSAGLSDLCGATGAETVTFTLTDECGNFITKDATFTIEDTTNPTWTVAPSDLTVECDGTPDPSGAFANWLASFSGSDTCGTATVTHNSNGLSDLCGATGTETVTFTLTDECGNFITADATFTIEDTINPTWDNAPADLTVECDGTPDPSGAFANWLASFSGSDTCGTATVTTNSSGLSDLCGATGTETVTFTLTDECGNFITADATFTIEDTTNPVIDNTNTANIEIECGVGNTQDQLNAWLNNNAGATATDSCSSVTWTNDYGADDAVKCDNGALTVIFTATDDCGNTSTTSATYLIKDTVGPTISTQAADQTVECDGSGNLTDLNTWLNSNGGAIASDDCSSITWSNDFTSVSDLCGATGAVTVTFTATDACNNSNSTTATFTIEDTTNPTWSDEPQDMTVECDGTPDPSGAFATWLASFSGSDACGSASVTHNSAGLSDLCGATGAETVTFTLTDECGNFITKDATFTIEDTTNPTWTVAPSDLTVECDGTPDPSGAFANWLASFSGSDTCGTATVTHNSNGLSDLCGATGTETVTFTLTDECGNFINADATFTIEDTINPTWDNAPADLTVECDGTPDPSDAFANWLASFSGSDTCGTATVTTNSSGLSDLCGATGTETVTFTLTDECGNFITADATFTIEDTTNPVIDNTNTANIEIECGVGNTQDQLNAWLNNNAGATATDSCSSVTWTNDYGADDAVKCDNGALTVTFTAIDECGNSSTTSATYLIKDTVGPNISTPASDSTVECDGAGNMADLNNWLTSNGGAVASDDCSDVTWSNDFTSVSDLCGATGAVTVTFTATDNCNNSNTTTATFTIEDTTAPSWTDEPQDLTVECDSTADHLATFNTWLASFSGMDSCGSATVTHNSSGLSDLCGATGSETVTFTLTDECGNSITKNATFTIEDTTNPTWTVAPSDLTVECDGTADPSGAFAAWLTSFSGEDTCGTASVTHNSSGLQNICGTTASETVTFTLTDECGNSIEMEATFGIVDTTAPTWTNVPVDMTVECDGTADASGAFATWLTSFSGTDTCGSATVTNDSSGLSDLCGATGTETVTFTLTDECGNAITRDATFTIEDTTAPSFEGRLPENVTAECDAIPDPENVTATDNCGNASVTVEDVNTAGACEGSYTIARTYTATDECGLSVSYTQTITVVDTTAPVPSTAFDANLTVSCTDIPDAPSVDFTDNCSTDITVVFNEVNGFDDAVFEDYQIVRTWTVRDDCGNEAAYTQTLDVMLDEVITQVTGPDRCHDDGIIELDDFLTSDNKEGTWEMIEGDTDAELNGSLFNPTTLQPSLDFRPGTESIQYVFRYTGLDSGCINITEFSMKITPDCIVLPCEDNDVVVSKALTPNGDGINDSFDITGIELCGFTAEVKIFNRWGALIYESSDYRIGEEDSANATGRDSWGGIAHKASVGASGTVPNGTYYYIITLKDSGLPPYTGPLYIGTK</sequence>
<gene>
    <name evidence="3" type="ORF">H7U19_13945</name>
</gene>
<proteinExistence type="predicted"/>
<dbReference type="Gene3D" id="2.60.40.10">
    <property type="entry name" value="Immunoglobulins"/>
    <property type="match status" value="1"/>
</dbReference>
<organism evidence="3 4">
    <name type="scientific">Hyunsoonleella aquatilis</name>
    <dbReference type="NCBI Taxonomy" id="2762758"/>
    <lineage>
        <taxon>Bacteria</taxon>
        <taxon>Pseudomonadati</taxon>
        <taxon>Bacteroidota</taxon>
        <taxon>Flavobacteriia</taxon>
        <taxon>Flavobacteriales</taxon>
        <taxon>Flavobacteriaceae</taxon>
    </lineage>
</organism>
<dbReference type="Proteomes" id="UP000656244">
    <property type="component" value="Unassembled WGS sequence"/>
</dbReference>
<keyword evidence="1" id="KW-0677">Repeat</keyword>
<dbReference type="PANTHER" id="PTHR24273">
    <property type="entry name" value="FI04643P-RELATED"/>
    <property type="match status" value="1"/>
</dbReference>
<protein>
    <submittedName>
        <fullName evidence="3">Gliding motility-associated C-terminal domain-containing protein</fullName>
    </submittedName>
</protein>
<dbReference type="Pfam" id="PF13585">
    <property type="entry name" value="CHU_C"/>
    <property type="match status" value="1"/>
</dbReference>
<evidence type="ECO:0000313" key="4">
    <source>
        <dbReference type="Proteomes" id="UP000656244"/>
    </source>
</evidence>
<dbReference type="PANTHER" id="PTHR24273:SF32">
    <property type="entry name" value="HYALIN"/>
    <property type="match status" value="1"/>
</dbReference>
<dbReference type="InterPro" id="IPR057078">
    <property type="entry name" value="HYR-4C"/>
</dbReference>
<dbReference type="Pfam" id="PF23237">
    <property type="entry name" value="HYR_4C"/>
    <property type="match status" value="1"/>
</dbReference>
<evidence type="ECO:0000256" key="1">
    <source>
        <dbReference type="ARBA" id="ARBA00022737"/>
    </source>
</evidence>
<accession>A0A923KMX6</accession>